<dbReference type="PROSITE" id="PS51257">
    <property type="entry name" value="PROKAR_LIPOPROTEIN"/>
    <property type="match status" value="1"/>
</dbReference>
<proteinExistence type="predicted"/>
<dbReference type="Proteomes" id="UP001565368">
    <property type="component" value="Unassembled WGS sequence"/>
</dbReference>
<evidence type="ECO:0000313" key="2">
    <source>
        <dbReference type="EMBL" id="KAL1411236.1"/>
    </source>
</evidence>
<feature type="transmembrane region" description="Helical" evidence="1">
    <location>
        <begin position="27"/>
        <end position="49"/>
    </location>
</feature>
<keyword evidence="1" id="KW-0812">Transmembrane</keyword>
<comment type="caution">
    <text evidence="2">The sequence shown here is derived from an EMBL/GenBank/DDBJ whole genome shotgun (WGS) entry which is preliminary data.</text>
</comment>
<dbReference type="GeneID" id="95983230"/>
<dbReference type="PANTHER" id="PTHR36485:SF1">
    <property type="entry name" value="TRANSMEMBRANE PROTEIN"/>
    <property type="match status" value="1"/>
</dbReference>
<protein>
    <recommendedName>
        <fullName evidence="4">Transmembrane protein</fullName>
    </recommendedName>
</protein>
<keyword evidence="1" id="KW-1133">Transmembrane helix</keyword>
<gene>
    <name evidence="2" type="ORF">Q8F55_002187</name>
</gene>
<dbReference type="InterPro" id="IPR029164">
    <property type="entry name" value="PIG-Y"/>
</dbReference>
<dbReference type="EMBL" id="JBBXJM010000002">
    <property type="protein sequence ID" value="KAL1411236.1"/>
    <property type="molecule type" value="Genomic_DNA"/>
</dbReference>
<evidence type="ECO:0000256" key="1">
    <source>
        <dbReference type="SAM" id="Phobius"/>
    </source>
</evidence>
<sequence length="95" mass="10277">MPKHDKSPYVAPTLEGTTDSSLTTTQLYALSVSCAVGGALAALLAASYLLCPLDLPLATHLCADTHYKFLVPLLVPVTAWFAIANWVGWQYFRHA</sequence>
<organism evidence="2 3">
    <name type="scientific">Vanrija albida</name>
    <dbReference type="NCBI Taxonomy" id="181172"/>
    <lineage>
        <taxon>Eukaryota</taxon>
        <taxon>Fungi</taxon>
        <taxon>Dikarya</taxon>
        <taxon>Basidiomycota</taxon>
        <taxon>Agaricomycotina</taxon>
        <taxon>Tremellomycetes</taxon>
        <taxon>Trichosporonales</taxon>
        <taxon>Trichosporonaceae</taxon>
        <taxon>Vanrija</taxon>
    </lineage>
</organism>
<reference evidence="2 3" key="1">
    <citation type="submission" date="2023-08" db="EMBL/GenBank/DDBJ databases">
        <title>Annotated Genome Sequence of Vanrija albida AlHP1.</title>
        <authorList>
            <person name="Herzog R."/>
        </authorList>
    </citation>
    <scope>NUCLEOTIDE SEQUENCE [LARGE SCALE GENOMIC DNA]</scope>
    <source>
        <strain evidence="2 3">AlHP1</strain>
    </source>
</reference>
<evidence type="ECO:0008006" key="4">
    <source>
        <dbReference type="Google" id="ProtNLM"/>
    </source>
</evidence>
<keyword evidence="1" id="KW-0472">Membrane</keyword>
<dbReference type="PANTHER" id="PTHR36485">
    <property type="entry name" value="OS01G0939000 PROTEIN"/>
    <property type="match status" value="1"/>
</dbReference>
<dbReference type="Pfam" id="PF15159">
    <property type="entry name" value="PIG-Y"/>
    <property type="match status" value="1"/>
</dbReference>
<accession>A0ABR3Q927</accession>
<keyword evidence="3" id="KW-1185">Reference proteome</keyword>
<name>A0ABR3Q927_9TREE</name>
<evidence type="ECO:0000313" key="3">
    <source>
        <dbReference type="Proteomes" id="UP001565368"/>
    </source>
</evidence>
<feature type="transmembrane region" description="Helical" evidence="1">
    <location>
        <begin position="69"/>
        <end position="89"/>
    </location>
</feature>
<dbReference type="RefSeq" id="XP_069211180.1">
    <property type="nucleotide sequence ID" value="XM_069350794.1"/>
</dbReference>